<dbReference type="EMBL" id="CAUH01003160">
    <property type="protein sequence ID" value="CCU76929.1"/>
    <property type="molecule type" value="Genomic_DNA"/>
</dbReference>
<proteinExistence type="predicted"/>
<feature type="signal peptide" evidence="1">
    <location>
        <begin position="1"/>
        <end position="19"/>
    </location>
</feature>
<sequence>MKLIHIISSVAIFCLPALAVNDWDCEQAYISADALEALMNSVARNREERERGSFFGASSEHYFTVLRNGDDLDYARAKFEISFNNEFKVGQLLMNIDDVITRCVDTNTRR</sequence>
<feature type="chain" id="PRO_5004107119" evidence="1">
    <location>
        <begin position="20"/>
        <end position="110"/>
    </location>
</feature>
<name>N1JBI3_BLUG1</name>
<comment type="caution">
    <text evidence="2">The sequence shown here is derived from an EMBL/GenBank/DDBJ whole genome shotgun (WGS) entry which is preliminary data.</text>
</comment>
<dbReference type="InParanoid" id="N1JBI3"/>
<dbReference type="HOGENOM" id="CLU_2170641_0_0_1"/>
<accession>N1JBI3</accession>
<protein>
    <submittedName>
        <fullName evidence="2">CSEP0110 putative effector protein</fullName>
    </submittedName>
</protein>
<evidence type="ECO:0000313" key="2">
    <source>
        <dbReference type="EMBL" id="CCU76929.1"/>
    </source>
</evidence>
<organism evidence="2 3">
    <name type="scientific">Blumeria graminis f. sp. hordei (strain DH14)</name>
    <name type="common">Barley powdery mildew</name>
    <name type="synonym">Oidium monilioides f. sp. hordei</name>
    <dbReference type="NCBI Taxonomy" id="546991"/>
    <lineage>
        <taxon>Eukaryota</taxon>
        <taxon>Fungi</taxon>
        <taxon>Dikarya</taxon>
        <taxon>Ascomycota</taxon>
        <taxon>Pezizomycotina</taxon>
        <taxon>Leotiomycetes</taxon>
        <taxon>Erysiphales</taxon>
        <taxon>Erysiphaceae</taxon>
        <taxon>Blumeria</taxon>
        <taxon>Blumeria hordei</taxon>
    </lineage>
</organism>
<dbReference type="OrthoDB" id="10555165at2759"/>
<keyword evidence="1" id="KW-0732">Signal</keyword>
<gene>
    <name evidence="2" type="ORF">BGHDH14_bgh03474</name>
</gene>
<evidence type="ECO:0000313" key="3">
    <source>
        <dbReference type="Proteomes" id="UP000015441"/>
    </source>
</evidence>
<evidence type="ECO:0000256" key="1">
    <source>
        <dbReference type="SAM" id="SignalP"/>
    </source>
</evidence>
<dbReference type="AlphaFoldDB" id="N1JBI3"/>
<reference evidence="2 3" key="1">
    <citation type="journal article" date="2010" name="Science">
        <title>Genome expansion and gene loss in powdery mildew fungi reveal tradeoffs in extreme parasitism.</title>
        <authorList>
            <person name="Spanu P.D."/>
            <person name="Abbott J.C."/>
            <person name="Amselem J."/>
            <person name="Burgis T.A."/>
            <person name="Soanes D.M."/>
            <person name="Stueber K."/>
            <person name="Ver Loren van Themaat E."/>
            <person name="Brown J.K.M."/>
            <person name="Butcher S.A."/>
            <person name="Gurr S.J."/>
            <person name="Lebrun M.-H."/>
            <person name="Ridout C.J."/>
            <person name="Schulze-Lefert P."/>
            <person name="Talbot N.J."/>
            <person name="Ahmadinejad N."/>
            <person name="Ametz C."/>
            <person name="Barton G.R."/>
            <person name="Benjdia M."/>
            <person name="Bidzinski P."/>
            <person name="Bindschedler L.V."/>
            <person name="Both M."/>
            <person name="Brewer M.T."/>
            <person name="Cadle-Davidson L."/>
            <person name="Cadle-Davidson M.M."/>
            <person name="Collemare J."/>
            <person name="Cramer R."/>
            <person name="Frenkel O."/>
            <person name="Godfrey D."/>
            <person name="Harriman J."/>
            <person name="Hoede C."/>
            <person name="King B.C."/>
            <person name="Klages S."/>
            <person name="Kleemann J."/>
            <person name="Knoll D."/>
            <person name="Koti P.S."/>
            <person name="Kreplak J."/>
            <person name="Lopez-Ruiz F.J."/>
            <person name="Lu X."/>
            <person name="Maekawa T."/>
            <person name="Mahanil S."/>
            <person name="Micali C."/>
            <person name="Milgroom M.G."/>
            <person name="Montana G."/>
            <person name="Noir S."/>
            <person name="O'Connell R.J."/>
            <person name="Oberhaensli S."/>
            <person name="Parlange F."/>
            <person name="Pedersen C."/>
            <person name="Quesneville H."/>
            <person name="Reinhardt R."/>
            <person name="Rott M."/>
            <person name="Sacristan S."/>
            <person name="Schmidt S.M."/>
            <person name="Schoen M."/>
            <person name="Skamnioti P."/>
            <person name="Sommer H."/>
            <person name="Stephens A."/>
            <person name="Takahara H."/>
            <person name="Thordal-Christensen H."/>
            <person name="Vigouroux M."/>
            <person name="Wessling R."/>
            <person name="Wicker T."/>
            <person name="Panstruga R."/>
        </authorList>
    </citation>
    <scope>NUCLEOTIDE SEQUENCE [LARGE SCALE GENOMIC DNA]</scope>
    <source>
        <strain evidence="2">DH14</strain>
    </source>
</reference>
<keyword evidence="3" id="KW-1185">Reference proteome</keyword>
<dbReference type="Proteomes" id="UP000015441">
    <property type="component" value="Unassembled WGS sequence"/>
</dbReference>